<dbReference type="GO" id="GO:0016787">
    <property type="term" value="F:hydrolase activity"/>
    <property type="evidence" value="ECO:0007669"/>
    <property type="project" value="UniProtKB-KW"/>
</dbReference>
<sequence length="325" mass="33498">MQFGPHARADWRVLVSAAVIGSGVGMALGAAYMAGGMARAADDHSRVSRIAGSADGRFSDQVLLSQTAGMDAGVLRLAQAHDPFSRQGAERGRQAAMFDLGLRKADLKEETAKPSAARELDCLAQAVYFEARGETQQGQAAVAQVVLNRVKNPNFPKTICGVVFQGAASRGCQFSFACDGSMRRRLDAGAWSRARKVATRALSGAVAADIGSATHFHTTGVAPAWGAHMKRVAQVGLHVFYRFNPRGVNNAPIFVSNPVEHTPALRLTPALTEASAPAAVSAGSAVADAPASAPAAPQADSAAPAVAKGSDAVAKVDVAPDTTAS</sequence>
<dbReference type="AlphaFoldDB" id="A0A328AA06"/>
<proteinExistence type="predicted"/>
<dbReference type="Gene3D" id="1.10.10.2520">
    <property type="entry name" value="Cell wall hydrolase SleB, domain 1"/>
    <property type="match status" value="1"/>
</dbReference>
<gene>
    <name evidence="3" type="ORF">DJ018_16170</name>
</gene>
<accession>A0A328AA06</accession>
<dbReference type="InterPro" id="IPR042047">
    <property type="entry name" value="SleB_dom1"/>
</dbReference>
<dbReference type="Proteomes" id="UP000249725">
    <property type="component" value="Unassembled WGS sequence"/>
</dbReference>
<feature type="region of interest" description="Disordered" evidence="1">
    <location>
        <begin position="286"/>
        <end position="325"/>
    </location>
</feature>
<feature type="compositionally biased region" description="Low complexity" evidence="1">
    <location>
        <begin position="286"/>
        <end position="307"/>
    </location>
</feature>
<dbReference type="Pfam" id="PF07486">
    <property type="entry name" value="Hydrolase_2"/>
    <property type="match status" value="1"/>
</dbReference>
<name>A0A328AA06_9CAUL</name>
<feature type="domain" description="Cell wall hydrolase SleB" evidence="2">
    <location>
        <begin position="133"/>
        <end position="241"/>
    </location>
</feature>
<evidence type="ECO:0000313" key="4">
    <source>
        <dbReference type="Proteomes" id="UP000249725"/>
    </source>
</evidence>
<reference evidence="4" key="1">
    <citation type="submission" date="2018-05" db="EMBL/GenBank/DDBJ databases">
        <authorList>
            <person name="Li X."/>
        </authorList>
    </citation>
    <scope>NUCLEOTIDE SEQUENCE [LARGE SCALE GENOMIC DNA]</scope>
    <source>
        <strain evidence="4">YIM 73061</strain>
    </source>
</reference>
<keyword evidence="4" id="KW-1185">Reference proteome</keyword>
<organism evidence="3 4">
    <name type="scientific">Phenylobacterium deserti</name>
    <dbReference type="NCBI Taxonomy" id="1914756"/>
    <lineage>
        <taxon>Bacteria</taxon>
        <taxon>Pseudomonadati</taxon>
        <taxon>Pseudomonadota</taxon>
        <taxon>Alphaproteobacteria</taxon>
        <taxon>Caulobacterales</taxon>
        <taxon>Caulobacteraceae</taxon>
        <taxon>Phenylobacterium</taxon>
    </lineage>
</organism>
<dbReference type="InterPro" id="IPR011105">
    <property type="entry name" value="Cell_wall_hydrolase_SleB"/>
</dbReference>
<keyword evidence="3" id="KW-0378">Hydrolase</keyword>
<evidence type="ECO:0000313" key="3">
    <source>
        <dbReference type="EMBL" id="RAK51470.1"/>
    </source>
</evidence>
<dbReference type="EMBL" id="QFYR01000004">
    <property type="protein sequence ID" value="RAK51470.1"/>
    <property type="molecule type" value="Genomic_DNA"/>
</dbReference>
<protein>
    <submittedName>
        <fullName evidence="3">Cell wall hydrolase</fullName>
    </submittedName>
</protein>
<evidence type="ECO:0000256" key="1">
    <source>
        <dbReference type="SAM" id="MobiDB-lite"/>
    </source>
</evidence>
<evidence type="ECO:0000259" key="2">
    <source>
        <dbReference type="Pfam" id="PF07486"/>
    </source>
</evidence>
<comment type="caution">
    <text evidence="3">The sequence shown here is derived from an EMBL/GenBank/DDBJ whole genome shotgun (WGS) entry which is preliminary data.</text>
</comment>